<protein>
    <submittedName>
        <fullName evidence="2">Uncharacterized protein</fullName>
    </submittedName>
</protein>
<reference evidence="2" key="3">
    <citation type="submission" date="2021-05" db="UniProtKB">
        <authorList>
            <consortium name="EnsemblPlants"/>
        </authorList>
    </citation>
    <scope>IDENTIFICATION</scope>
    <source>
        <strain evidence="2">cv. B73</strain>
    </source>
</reference>
<name>A0A804PD20_MAIZE</name>
<dbReference type="Proteomes" id="UP000007305">
    <property type="component" value="Chromosome 5"/>
</dbReference>
<dbReference type="AlphaFoldDB" id="A0A804PD20"/>
<feature type="region of interest" description="Disordered" evidence="1">
    <location>
        <begin position="107"/>
        <end position="129"/>
    </location>
</feature>
<evidence type="ECO:0000313" key="2">
    <source>
        <dbReference type="EnsemblPlants" id="Zm00001eb227750_P001"/>
    </source>
</evidence>
<sequence length="197" mass="20439">MAARVPASTARDERPSRQVSSSVSAALHQVCTLLRCHLNAGVPARPIPAPPISCAASRRWPTLSARLSRQSRTGPADADPDPDPDPFFAPLPLLAPHRRPTYADAARARSALTDSAARASSRGLRGGGDPPYDARLCSHTDGYCVVRHDLRTKSLAAGDAADTSPAAAAASSSRRGAAAAAATLRGRAMIDCLGELS</sequence>
<reference evidence="2" key="2">
    <citation type="submission" date="2019-07" db="EMBL/GenBank/DDBJ databases">
        <authorList>
            <person name="Seetharam A."/>
            <person name="Woodhouse M."/>
            <person name="Cannon E."/>
        </authorList>
    </citation>
    <scope>NUCLEOTIDE SEQUENCE [LARGE SCALE GENOMIC DNA]</scope>
    <source>
        <strain evidence="2">cv. B73</strain>
    </source>
</reference>
<reference evidence="3" key="1">
    <citation type="journal article" date="2009" name="Science">
        <title>The B73 maize genome: complexity, diversity, and dynamics.</title>
        <authorList>
            <person name="Schnable P.S."/>
            <person name="Ware D."/>
            <person name="Fulton R.S."/>
            <person name="Stein J.C."/>
            <person name="Wei F."/>
            <person name="Pasternak S."/>
            <person name="Liang C."/>
            <person name="Zhang J."/>
            <person name="Fulton L."/>
            <person name="Graves T.A."/>
            <person name="Minx P."/>
            <person name="Reily A.D."/>
            <person name="Courtney L."/>
            <person name="Kruchowski S.S."/>
            <person name="Tomlinson C."/>
            <person name="Strong C."/>
            <person name="Delehaunty K."/>
            <person name="Fronick C."/>
            <person name="Courtney B."/>
            <person name="Rock S.M."/>
            <person name="Belter E."/>
            <person name="Du F."/>
            <person name="Kim K."/>
            <person name="Abbott R.M."/>
            <person name="Cotton M."/>
            <person name="Levy A."/>
            <person name="Marchetto P."/>
            <person name="Ochoa K."/>
            <person name="Jackson S.M."/>
            <person name="Gillam B."/>
            <person name="Chen W."/>
            <person name="Yan L."/>
            <person name="Higginbotham J."/>
            <person name="Cardenas M."/>
            <person name="Waligorski J."/>
            <person name="Applebaum E."/>
            <person name="Phelps L."/>
            <person name="Falcone J."/>
            <person name="Kanchi K."/>
            <person name="Thane T."/>
            <person name="Scimone A."/>
            <person name="Thane N."/>
            <person name="Henke J."/>
            <person name="Wang T."/>
            <person name="Ruppert J."/>
            <person name="Shah N."/>
            <person name="Rotter K."/>
            <person name="Hodges J."/>
            <person name="Ingenthron E."/>
            <person name="Cordes M."/>
            <person name="Kohlberg S."/>
            <person name="Sgro J."/>
            <person name="Delgado B."/>
            <person name="Mead K."/>
            <person name="Chinwalla A."/>
            <person name="Leonard S."/>
            <person name="Crouse K."/>
            <person name="Collura K."/>
            <person name="Kudrna D."/>
            <person name="Currie J."/>
            <person name="He R."/>
            <person name="Angelova A."/>
            <person name="Rajasekar S."/>
            <person name="Mueller T."/>
            <person name="Lomeli R."/>
            <person name="Scara G."/>
            <person name="Ko A."/>
            <person name="Delaney K."/>
            <person name="Wissotski M."/>
            <person name="Lopez G."/>
            <person name="Campos D."/>
            <person name="Braidotti M."/>
            <person name="Ashley E."/>
            <person name="Golser W."/>
            <person name="Kim H."/>
            <person name="Lee S."/>
            <person name="Lin J."/>
            <person name="Dujmic Z."/>
            <person name="Kim W."/>
            <person name="Talag J."/>
            <person name="Zuccolo A."/>
            <person name="Fan C."/>
            <person name="Sebastian A."/>
            <person name="Kramer M."/>
            <person name="Spiegel L."/>
            <person name="Nascimento L."/>
            <person name="Zutavern T."/>
            <person name="Miller B."/>
            <person name="Ambroise C."/>
            <person name="Muller S."/>
            <person name="Spooner W."/>
            <person name="Narechania A."/>
            <person name="Ren L."/>
            <person name="Wei S."/>
            <person name="Kumari S."/>
            <person name="Faga B."/>
            <person name="Levy M.J."/>
            <person name="McMahan L."/>
            <person name="Van Buren P."/>
            <person name="Vaughn M.W."/>
            <person name="Ying K."/>
            <person name="Yeh C.-T."/>
            <person name="Emrich S.J."/>
            <person name="Jia Y."/>
            <person name="Kalyanaraman A."/>
            <person name="Hsia A.-P."/>
            <person name="Barbazuk W.B."/>
            <person name="Baucom R.S."/>
            <person name="Brutnell T.P."/>
            <person name="Carpita N.C."/>
            <person name="Chaparro C."/>
            <person name="Chia J.-M."/>
            <person name="Deragon J.-M."/>
            <person name="Estill J.C."/>
            <person name="Fu Y."/>
            <person name="Jeddeloh J.A."/>
            <person name="Han Y."/>
            <person name="Lee H."/>
            <person name="Li P."/>
            <person name="Lisch D.R."/>
            <person name="Liu S."/>
            <person name="Liu Z."/>
            <person name="Nagel D.H."/>
            <person name="McCann M.C."/>
            <person name="SanMiguel P."/>
            <person name="Myers A.M."/>
            <person name="Nettleton D."/>
            <person name="Nguyen J."/>
            <person name="Penning B.W."/>
            <person name="Ponnala L."/>
            <person name="Schneider K.L."/>
            <person name="Schwartz D.C."/>
            <person name="Sharma A."/>
            <person name="Soderlund C."/>
            <person name="Springer N.M."/>
            <person name="Sun Q."/>
            <person name="Wang H."/>
            <person name="Waterman M."/>
            <person name="Westerman R."/>
            <person name="Wolfgruber T.K."/>
            <person name="Yang L."/>
            <person name="Yu Y."/>
            <person name="Zhang L."/>
            <person name="Zhou S."/>
            <person name="Zhu Q."/>
            <person name="Bennetzen J.L."/>
            <person name="Dawe R.K."/>
            <person name="Jiang J."/>
            <person name="Jiang N."/>
            <person name="Presting G.G."/>
            <person name="Wessler S.R."/>
            <person name="Aluru S."/>
            <person name="Martienssen R.A."/>
            <person name="Clifton S.W."/>
            <person name="McCombie W.R."/>
            <person name="Wing R.A."/>
            <person name="Wilson R.K."/>
        </authorList>
    </citation>
    <scope>NUCLEOTIDE SEQUENCE [LARGE SCALE GENOMIC DNA]</scope>
    <source>
        <strain evidence="3">cv. B73</strain>
    </source>
</reference>
<proteinExistence type="predicted"/>
<evidence type="ECO:0000313" key="3">
    <source>
        <dbReference type="Proteomes" id="UP000007305"/>
    </source>
</evidence>
<dbReference type="Gramene" id="Zm00001eb227750_T001">
    <property type="protein sequence ID" value="Zm00001eb227750_P001"/>
    <property type="gene ID" value="Zm00001eb227750"/>
</dbReference>
<organism evidence="2 3">
    <name type="scientific">Zea mays</name>
    <name type="common">Maize</name>
    <dbReference type="NCBI Taxonomy" id="4577"/>
    <lineage>
        <taxon>Eukaryota</taxon>
        <taxon>Viridiplantae</taxon>
        <taxon>Streptophyta</taxon>
        <taxon>Embryophyta</taxon>
        <taxon>Tracheophyta</taxon>
        <taxon>Spermatophyta</taxon>
        <taxon>Magnoliopsida</taxon>
        <taxon>Liliopsida</taxon>
        <taxon>Poales</taxon>
        <taxon>Poaceae</taxon>
        <taxon>PACMAD clade</taxon>
        <taxon>Panicoideae</taxon>
        <taxon>Andropogonodae</taxon>
        <taxon>Andropogoneae</taxon>
        <taxon>Tripsacinae</taxon>
        <taxon>Zea</taxon>
    </lineage>
</organism>
<feature type="region of interest" description="Disordered" evidence="1">
    <location>
        <begin position="66"/>
        <end position="87"/>
    </location>
</feature>
<accession>A0A804PD20</accession>
<dbReference type="EnsemblPlants" id="Zm00001eb227750_T001">
    <property type="protein sequence ID" value="Zm00001eb227750_P001"/>
    <property type="gene ID" value="Zm00001eb227750"/>
</dbReference>
<gene>
    <name evidence="2" type="primary">LOC100381320</name>
</gene>
<feature type="region of interest" description="Disordered" evidence="1">
    <location>
        <begin position="1"/>
        <end position="21"/>
    </location>
</feature>
<dbReference type="InParanoid" id="A0A804PD20"/>
<evidence type="ECO:0000256" key="1">
    <source>
        <dbReference type="SAM" id="MobiDB-lite"/>
    </source>
</evidence>
<keyword evidence="3" id="KW-1185">Reference proteome</keyword>